<accession>A0ABY5G6P5</accession>
<protein>
    <submittedName>
        <fullName evidence="2">MSHA biogenesis protein MshP</fullName>
    </submittedName>
</protein>
<keyword evidence="1" id="KW-1133">Transmembrane helix</keyword>
<name>A0ABY5G6P5_VIBPE</name>
<keyword evidence="3" id="KW-1185">Reference proteome</keyword>
<dbReference type="Proteomes" id="UP001059120">
    <property type="component" value="Chromosome 1"/>
</dbReference>
<organism evidence="2 3">
    <name type="scientific">Vibrio pelagius</name>
    <dbReference type="NCBI Taxonomy" id="28169"/>
    <lineage>
        <taxon>Bacteria</taxon>
        <taxon>Pseudomonadati</taxon>
        <taxon>Pseudomonadota</taxon>
        <taxon>Gammaproteobacteria</taxon>
        <taxon>Vibrionales</taxon>
        <taxon>Vibrionaceae</taxon>
        <taxon>Vibrio</taxon>
    </lineage>
</organism>
<reference evidence="2" key="1">
    <citation type="submission" date="2022-01" db="EMBL/GenBank/DDBJ databases">
        <title>Alginate degradation mechanism of Vibrio pelagius WXL662.</title>
        <authorList>
            <person name="He X."/>
        </authorList>
    </citation>
    <scope>NUCLEOTIDE SEQUENCE</scope>
    <source>
        <strain evidence="2">WXL662</strain>
    </source>
</reference>
<keyword evidence="1" id="KW-0472">Membrane</keyword>
<dbReference type="EMBL" id="CP090614">
    <property type="protein sequence ID" value="UTT85696.1"/>
    <property type="molecule type" value="Genomic_DNA"/>
</dbReference>
<proteinExistence type="predicted"/>
<gene>
    <name evidence="2" type="ORF">LZI70_05320</name>
</gene>
<evidence type="ECO:0000313" key="2">
    <source>
        <dbReference type="EMBL" id="UTT85696.1"/>
    </source>
</evidence>
<feature type="transmembrane region" description="Helical" evidence="1">
    <location>
        <begin position="12"/>
        <end position="30"/>
    </location>
</feature>
<evidence type="ECO:0000313" key="3">
    <source>
        <dbReference type="Proteomes" id="UP001059120"/>
    </source>
</evidence>
<sequence length="152" mass="17171">MFRSYQQQCGSALVIVIFVIVIVGFLATSLTRTNWSTHDANTRSVMGTQAWLLSHSVNEYVLTQFYPNPDPTASSAVSTLCKENMTPTINNFAESLVESATISCELHRLECENRGRLNDMNFYILESSVICGTGDNRVQRNQQVWVRERESL</sequence>
<evidence type="ECO:0000256" key="1">
    <source>
        <dbReference type="SAM" id="Phobius"/>
    </source>
</evidence>
<dbReference type="RefSeq" id="WP_255231552.1">
    <property type="nucleotide sequence ID" value="NZ_CP090614.1"/>
</dbReference>
<keyword evidence="1" id="KW-0812">Transmembrane</keyword>